<dbReference type="AlphaFoldDB" id="A0A371FQM3"/>
<dbReference type="Proteomes" id="UP000257109">
    <property type="component" value="Unassembled WGS sequence"/>
</dbReference>
<feature type="non-terminal residue" evidence="1">
    <location>
        <position position="222"/>
    </location>
</feature>
<evidence type="ECO:0000313" key="2">
    <source>
        <dbReference type="Proteomes" id="UP000257109"/>
    </source>
</evidence>
<accession>A0A371FQM3</accession>
<dbReference type="EMBL" id="QJKJ01008163">
    <property type="protein sequence ID" value="RDX80586.1"/>
    <property type="molecule type" value="Genomic_DNA"/>
</dbReference>
<proteinExistence type="predicted"/>
<name>A0A371FQM3_MUCPR</name>
<protein>
    <submittedName>
        <fullName evidence="1">Uncharacterized protein</fullName>
    </submittedName>
</protein>
<organism evidence="1 2">
    <name type="scientific">Mucuna pruriens</name>
    <name type="common">Velvet bean</name>
    <name type="synonym">Dolichos pruriens</name>
    <dbReference type="NCBI Taxonomy" id="157652"/>
    <lineage>
        <taxon>Eukaryota</taxon>
        <taxon>Viridiplantae</taxon>
        <taxon>Streptophyta</taxon>
        <taxon>Embryophyta</taxon>
        <taxon>Tracheophyta</taxon>
        <taxon>Spermatophyta</taxon>
        <taxon>Magnoliopsida</taxon>
        <taxon>eudicotyledons</taxon>
        <taxon>Gunneridae</taxon>
        <taxon>Pentapetalae</taxon>
        <taxon>rosids</taxon>
        <taxon>fabids</taxon>
        <taxon>Fabales</taxon>
        <taxon>Fabaceae</taxon>
        <taxon>Papilionoideae</taxon>
        <taxon>50 kb inversion clade</taxon>
        <taxon>NPAAA clade</taxon>
        <taxon>indigoferoid/millettioid clade</taxon>
        <taxon>Phaseoleae</taxon>
        <taxon>Mucuna</taxon>
    </lineage>
</organism>
<keyword evidence="2" id="KW-1185">Reference proteome</keyword>
<sequence length="222" mass="25246">MFMWWNFGLPPSTIDKLDSNHAYLENASPCFDIRKRKFYLPVNSTRLQLILIDERQDSNIVLGADGGGNDGVVLVDELFEVSDAHGRAAEIVDLGSVFLGLLLLRLEALLIRHEFLLHQQVVLDSLQLQQPQLALRHRSHRRQPRRRIRTLLLPLFPPHACRRSRRLELLLLLVAAVRLAIALPVHSARSSLTHGFPNSKKVFASHTKGFKTFYPVLLGTTR</sequence>
<comment type="caution">
    <text evidence="1">The sequence shown here is derived from an EMBL/GenBank/DDBJ whole genome shotgun (WGS) entry which is preliminary data.</text>
</comment>
<reference evidence="1" key="1">
    <citation type="submission" date="2018-05" db="EMBL/GenBank/DDBJ databases">
        <title>Draft genome of Mucuna pruriens seed.</title>
        <authorList>
            <person name="Nnadi N.E."/>
            <person name="Vos R."/>
            <person name="Hasami M.H."/>
            <person name="Devisetty U.K."/>
            <person name="Aguiy J.C."/>
        </authorList>
    </citation>
    <scope>NUCLEOTIDE SEQUENCE [LARGE SCALE GENOMIC DNA]</scope>
    <source>
        <strain evidence="1">JCA_2017</strain>
    </source>
</reference>
<gene>
    <name evidence="1" type="ORF">CR513_38834</name>
</gene>
<evidence type="ECO:0000313" key="1">
    <source>
        <dbReference type="EMBL" id="RDX80586.1"/>
    </source>
</evidence>